<comment type="caution">
    <text evidence="1">The sequence shown here is derived from an EMBL/GenBank/DDBJ whole genome shotgun (WGS) entry which is preliminary data.</text>
</comment>
<accession>A0AB35XL87</accession>
<dbReference type="EMBL" id="JAZKKV010000004">
    <property type="protein sequence ID" value="MEE9657492.1"/>
    <property type="molecule type" value="Genomic_DNA"/>
</dbReference>
<protein>
    <submittedName>
        <fullName evidence="1">Uncharacterized protein</fullName>
    </submittedName>
</protein>
<reference evidence="1 2" key="1">
    <citation type="submission" date="2023-10" db="EMBL/GenBank/DDBJ databases">
        <title>Wastewater isolates of ESBL- and carbapenemase-producing Gram-negative bacteria from New Zealand.</title>
        <authorList>
            <person name="Straub C."/>
            <person name="Weaver L."/>
            <person name="Cornelius A."/>
            <person name="Mcgill E."/>
            <person name="Dyet K."/>
            <person name="White L."/>
            <person name="Pattis I."/>
        </authorList>
    </citation>
    <scope>NUCLEOTIDE SEQUENCE [LARGE SCALE GENOMIC DNA]</scope>
    <source>
        <strain evidence="1 2">ESBL09</strain>
    </source>
</reference>
<evidence type="ECO:0000313" key="1">
    <source>
        <dbReference type="EMBL" id="MEE9657492.1"/>
    </source>
</evidence>
<gene>
    <name evidence="1" type="ORF">V4836_25905</name>
</gene>
<dbReference type="Proteomes" id="UP001331691">
    <property type="component" value="Unassembled WGS sequence"/>
</dbReference>
<proteinExistence type="predicted"/>
<dbReference type="AlphaFoldDB" id="A0AB35XL87"/>
<evidence type="ECO:0000313" key="2">
    <source>
        <dbReference type="Proteomes" id="UP001331691"/>
    </source>
</evidence>
<organism evidence="1 2">
    <name type="scientific">Kluyvera ascorbata</name>
    <dbReference type="NCBI Taxonomy" id="51288"/>
    <lineage>
        <taxon>Bacteria</taxon>
        <taxon>Pseudomonadati</taxon>
        <taxon>Pseudomonadota</taxon>
        <taxon>Gammaproteobacteria</taxon>
        <taxon>Enterobacterales</taxon>
        <taxon>Enterobacteriaceae</taxon>
        <taxon>Kluyvera</taxon>
    </lineage>
</organism>
<keyword evidence="2" id="KW-1185">Reference proteome</keyword>
<name>A0AB35XL87_9ENTR</name>
<dbReference type="RefSeq" id="WP_063160618.1">
    <property type="nucleotide sequence ID" value="NZ_JAZKKV010000004.1"/>
</dbReference>
<sequence length="245" mass="28796">MSNFFYQCLGNDYQYGFMEEWDSAVMDEWVAKNIGLSRCKGEADLFETKWFDYRDMHPLQATAVFTEEYKRQYANIMLTHGREDFQSAPFNTGLKRVPFQDQSAANKTSLWKARQFADRYCVNYGYFIGTVLSIAASRLWDKLPRPQHLWQPELIEIFEDRLKKRALTRLDSSLWGSGSSGVIVQGGNAEIQREYFEWLLTQIENREPSRRVLIIYSAVWLMELLPEHIALQRFPNETMEARSLN</sequence>